<evidence type="ECO:0000256" key="3">
    <source>
        <dbReference type="ARBA" id="ARBA00023163"/>
    </source>
</evidence>
<sequence length="265" mass="28556">MTKPGSCAVCGTALPAAATGRPRRYCSRACQARAYRRRKSESAVAPVAAPPGRLTEVAVVRAAIEIANSEGLAGLTMRGLATALGTATAGLYRRFPNRNALLAAMAEYELGAVAWPDRRETWSEDLEAVAWTEWRLYRRRPWVLAILARMRPPFSPALVDLMDRYHRSIARVPGEPDFLPTFLAVTGLVQGLALLPVSESPSAEDLPESELESIVGILADHRAPDVARALLHQSPAVYGDLDSIVLHSLRTLIAGLERTGSAGPA</sequence>
<accession>A0ABV8TZD1</accession>
<dbReference type="Pfam" id="PF00440">
    <property type="entry name" value="TetR_N"/>
    <property type="match status" value="1"/>
</dbReference>
<name>A0ABV8TZD1_9ACTN</name>
<feature type="DNA-binding region" description="H-T-H motif" evidence="4">
    <location>
        <begin position="76"/>
        <end position="95"/>
    </location>
</feature>
<dbReference type="PROSITE" id="PS50977">
    <property type="entry name" value="HTH_TETR_2"/>
    <property type="match status" value="1"/>
</dbReference>
<proteinExistence type="predicted"/>
<evidence type="ECO:0000313" key="6">
    <source>
        <dbReference type="EMBL" id="MFC4335768.1"/>
    </source>
</evidence>
<dbReference type="EMBL" id="JBHSDK010000015">
    <property type="protein sequence ID" value="MFC4335768.1"/>
    <property type="molecule type" value="Genomic_DNA"/>
</dbReference>
<dbReference type="InterPro" id="IPR036271">
    <property type="entry name" value="Tet_transcr_reg_TetR-rel_C_sf"/>
</dbReference>
<dbReference type="PANTHER" id="PTHR30055">
    <property type="entry name" value="HTH-TYPE TRANSCRIPTIONAL REGULATOR RUTR"/>
    <property type="match status" value="1"/>
</dbReference>
<evidence type="ECO:0000256" key="4">
    <source>
        <dbReference type="PROSITE-ProRule" id="PRU00335"/>
    </source>
</evidence>
<evidence type="ECO:0000256" key="1">
    <source>
        <dbReference type="ARBA" id="ARBA00023015"/>
    </source>
</evidence>
<dbReference type="InterPro" id="IPR001647">
    <property type="entry name" value="HTH_TetR"/>
</dbReference>
<keyword evidence="3" id="KW-0804">Transcription</keyword>
<evidence type="ECO:0000256" key="2">
    <source>
        <dbReference type="ARBA" id="ARBA00023125"/>
    </source>
</evidence>
<gene>
    <name evidence="6" type="ORF">ACFPET_11200</name>
</gene>
<comment type="caution">
    <text evidence="6">The sequence shown here is derived from an EMBL/GenBank/DDBJ whole genome shotgun (WGS) entry which is preliminary data.</text>
</comment>
<dbReference type="RefSeq" id="WP_380620954.1">
    <property type="nucleotide sequence ID" value="NZ_JBHSDK010000015.1"/>
</dbReference>
<keyword evidence="7" id="KW-1185">Reference proteome</keyword>
<evidence type="ECO:0000313" key="7">
    <source>
        <dbReference type="Proteomes" id="UP001595823"/>
    </source>
</evidence>
<dbReference type="InterPro" id="IPR050109">
    <property type="entry name" value="HTH-type_TetR-like_transc_reg"/>
</dbReference>
<dbReference type="SUPFAM" id="SSF46689">
    <property type="entry name" value="Homeodomain-like"/>
    <property type="match status" value="1"/>
</dbReference>
<protein>
    <submittedName>
        <fullName evidence="6">TetR/AcrR family transcriptional regulator</fullName>
    </submittedName>
</protein>
<evidence type="ECO:0000259" key="5">
    <source>
        <dbReference type="PROSITE" id="PS50977"/>
    </source>
</evidence>
<dbReference type="Proteomes" id="UP001595823">
    <property type="component" value="Unassembled WGS sequence"/>
</dbReference>
<organism evidence="6 7">
    <name type="scientific">Salininema proteolyticum</name>
    <dbReference type="NCBI Taxonomy" id="1607685"/>
    <lineage>
        <taxon>Bacteria</taxon>
        <taxon>Bacillati</taxon>
        <taxon>Actinomycetota</taxon>
        <taxon>Actinomycetes</taxon>
        <taxon>Glycomycetales</taxon>
        <taxon>Glycomycetaceae</taxon>
        <taxon>Salininema</taxon>
    </lineage>
</organism>
<dbReference type="Gene3D" id="1.10.357.10">
    <property type="entry name" value="Tetracycline Repressor, domain 2"/>
    <property type="match status" value="1"/>
</dbReference>
<dbReference type="PANTHER" id="PTHR30055:SF151">
    <property type="entry name" value="TRANSCRIPTIONAL REGULATORY PROTEIN"/>
    <property type="match status" value="1"/>
</dbReference>
<feature type="domain" description="HTH tetR-type" evidence="5">
    <location>
        <begin position="53"/>
        <end position="113"/>
    </location>
</feature>
<keyword evidence="2 4" id="KW-0238">DNA-binding</keyword>
<reference evidence="7" key="1">
    <citation type="journal article" date="2019" name="Int. J. Syst. Evol. Microbiol.">
        <title>The Global Catalogue of Microorganisms (GCM) 10K type strain sequencing project: providing services to taxonomists for standard genome sequencing and annotation.</title>
        <authorList>
            <consortium name="The Broad Institute Genomics Platform"/>
            <consortium name="The Broad Institute Genome Sequencing Center for Infectious Disease"/>
            <person name="Wu L."/>
            <person name="Ma J."/>
        </authorList>
    </citation>
    <scope>NUCLEOTIDE SEQUENCE [LARGE SCALE GENOMIC DNA]</scope>
    <source>
        <strain evidence="7">IBRC-M 10908</strain>
    </source>
</reference>
<dbReference type="SUPFAM" id="SSF48498">
    <property type="entry name" value="Tetracyclin repressor-like, C-terminal domain"/>
    <property type="match status" value="1"/>
</dbReference>
<dbReference type="InterPro" id="IPR009057">
    <property type="entry name" value="Homeodomain-like_sf"/>
</dbReference>
<keyword evidence="1" id="KW-0805">Transcription regulation</keyword>
<dbReference type="Gene3D" id="1.10.10.60">
    <property type="entry name" value="Homeodomain-like"/>
    <property type="match status" value="1"/>
</dbReference>